<accession>A0A540MNM5</accession>
<evidence type="ECO:0000259" key="1">
    <source>
        <dbReference type="Pfam" id="PF03478"/>
    </source>
</evidence>
<proteinExistence type="predicted"/>
<evidence type="ECO:0000313" key="2">
    <source>
        <dbReference type="EMBL" id="TQD99832.1"/>
    </source>
</evidence>
<comment type="caution">
    <text evidence="2">The sequence shown here is derived from an EMBL/GenBank/DDBJ whole genome shotgun (WGS) entry which is preliminary data.</text>
</comment>
<dbReference type="AlphaFoldDB" id="A0A540MNM5"/>
<organism evidence="2 3">
    <name type="scientific">Malus baccata</name>
    <name type="common">Siberian crab apple</name>
    <name type="synonym">Pyrus baccata</name>
    <dbReference type="NCBI Taxonomy" id="106549"/>
    <lineage>
        <taxon>Eukaryota</taxon>
        <taxon>Viridiplantae</taxon>
        <taxon>Streptophyta</taxon>
        <taxon>Embryophyta</taxon>
        <taxon>Tracheophyta</taxon>
        <taxon>Spermatophyta</taxon>
        <taxon>Magnoliopsida</taxon>
        <taxon>eudicotyledons</taxon>
        <taxon>Gunneridae</taxon>
        <taxon>Pentapetalae</taxon>
        <taxon>rosids</taxon>
        <taxon>fabids</taxon>
        <taxon>Rosales</taxon>
        <taxon>Rosaceae</taxon>
        <taxon>Amygdaloideae</taxon>
        <taxon>Maleae</taxon>
        <taxon>Malus</taxon>
    </lineage>
</organism>
<gene>
    <name evidence="2" type="ORF">C1H46_014570</name>
</gene>
<dbReference type="PANTHER" id="PTHR44259">
    <property type="entry name" value="OS07G0183000 PROTEIN-RELATED"/>
    <property type="match status" value="1"/>
</dbReference>
<name>A0A540MNM5_MALBA</name>
<dbReference type="InterPro" id="IPR005174">
    <property type="entry name" value="KIB1-4_b-propeller"/>
</dbReference>
<evidence type="ECO:0000313" key="3">
    <source>
        <dbReference type="Proteomes" id="UP000315295"/>
    </source>
</evidence>
<feature type="domain" description="KIB1-4 beta-propeller" evidence="1">
    <location>
        <begin position="133"/>
        <end position="342"/>
    </location>
</feature>
<reference evidence="2 3" key="1">
    <citation type="journal article" date="2019" name="G3 (Bethesda)">
        <title>Sequencing of a Wild Apple (Malus baccata) Genome Unravels the Differences Between Cultivated and Wild Apple Species Regarding Disease Resistance and Cold Tolerance.</title>
        <authorList>
            <person name="Chen X."/>
        </authorList>
    </citation>
    <scope>NUCLEOTIDE SEQUENCE [LARGE SCALE GENOMIC DNA]</scope>
    <source>
        <strain evidence="3">cv. Shandingzi</strain>
        <tissue evidence="2">Leaves</tissue>
    </source>
</reference>
<protein>
    <recommendedName>
        <fullName evidence="1">KIB1-4 beta-propeller domain-containing protein</fullName>
    </recommendedName>
</protein>
<dbReference type="InterPro" id="IPR050942">
    <property type="entry name" value="F-box_BR-signaling"/>
</dbReference>
<dbReference type="EMBL" id="VIEB01000227">
    <property type="protein sequence ID" value="TQD99832.1"/>
    <property type="molecule type" value="Genomic_DNA"/>
</dbReference>
<dbReference type="Pfam" id="PF03478">
    <property type="entry name" value="Beta-prop_KIB1-4"/>
    <property type="match status" value="1"/>
</dbReference>
<keyword evidence="3" id="KW-1185">Reference proteome</keyword>
<sequence>MGAVCRSWSSAASNCSKQLTRTRNSSQELESVPKILIPWVIESHSSPYSTKVMCSMYNPSENKIYNNLNRYMGPSIITSSSSSNSDSGDNVDNRWSDYFCPGSRDVNCRIYSPSDKRMYKFAPFPAPPPDDHKHMLRKHLCIKHYRGIQCLGSVDEWLMVEDRTWHRPCQASGGESAKVRLYLFNPMTGEHVMLPSQSADIHVISTFISPKDSFLEKIVASSVPDTDPNNNNNSCIVAAIPAGGKALLFGRPTDEKCTCQRWYHRKCGDLLFHDDGKLYAMVQEDISYLVVFDPQEVLSSKNEYRGKTLFVRVPHDIPGEMEDARASLFRSAKGDIMLFWRSEVEDIYI</sequence>
<dbReference type="Proteomes" id="UP000315295">
    <property type="component" value="Unassembled WGS sequence"/>
</dbReference>